<reference evidence="2" key="1">
    <citation type="submission" date="2017-05" db="EMBL/GenBank/DDBJ databases">
        <title>The Genome Sequence of EEnterococcus faecalis 9F2_4866.</title>
        <authorList>
            <consortium name="The Broad Institute Genomics Platform"/>
            <consortium name="The Broad Institute Genomic Center for Infectious Diseases"/>
            <person name="Earl A."/>
            <person name="Manson A."/>
            <person name="Schwartman J."/>
            <person name="Gilmore M."/>
            <person name="Abouelleil A."/>
            <person name="Cao P."/>
            <person name="Chapman S."/>
            <person name="Cusick C."/>
            <person name="Shea T."/>
            <person name="Young S."/>
            <person name="Neafsey D."/>
            <person name="Nusbaum C."/>
            <person name="Birren B."/>
        </authorList>
    </citation>
    <scope>NUCLEOTIDE SEQUENCE [LARGE SCALE GENOMIC DNA]</scope>
    <source>
        <strain evidence="2">12C11_DIV0727</strain>
    </source>
</reference>
<sequence>MGKENFKIMRKSTENKNTIYEDPSCIVNCNVADFRDEVYWTIILSVHTNETMQQIQLTNEQELEVYRRINYLTLKDLNKQIYVSRLGFIEEAPQSLDVPLLDWK</sequence>
<evidence type="ECO:0000313" key="2">
    <source>
        <dbReference type="Proteomes" id="UP000195080"/>
    </source>
</evidence>
<gene>
    <name evidence="1" type="ORF">A5866_002249</name>
</gene>
<name>A0ABZ2T790_9ENTE</name>
<dbReference type="RefSeq" id="WP_086445366.1">
    <property type="nucleotide sequence ID" value="NZ_CP147248.1"/>
</dbReference>
<reference evidence="1 2" key="2">
    <citation type="submission" date="2024-03" db="EMBL/GenBank/DDBJ databases">
        <title>The Genome Sequence of Enterococcus sp. DIV0727d.</title>
        <authorList>
            <consortium name="The Broad Institute Genomics Platform"/>
            <consortium name="The Broad Institute Microbial Omics Core"/>
            <consortium name="The Broad Institute Genomic Center for Infectious Diseases"/>
            <person name="Earl A."/>
            <person name="Manson A."/>
            <person name="Gilmore M."/>
            <person name="Schwartman J."/>
            <person name="Shea T."/>
            <person name="Abouelleil A."/>
            <person name="Cao P."/>
            <person name="Chapman S."/>
            <person name="Cusick C."/>
            <person name="Young S."/>
            <person name="Neafsey D."/>
            <person name="Nusbaum C."/>
            <person name="Birren B."/>
        </authorList>
    </citation>
    <scope>NUCLEOTIDE SEQUENCE [LARGE SCALE GENOMIC DNA]</scope>
    <source>
        <strain evidence="1 2">12C11_DIV0727</strain>
    </source>
</reference>
<proteinExistence type="predicted"/>
<accession>A0ABZ2T790</accession>
<organism evidence="1 2">
    <name type="scientific">Candidatus Enterococcus lemimoniae</name>
    <dbReference type="NCBI Taxonomy" id="1834167"/>
    <lineage>
        <taxon>Bacteria</taxon>
        <taxon>Bacillati</taxon>
        <taxon>Bacillota</taxon>
        <taxon>Bacilli</taxon>
        <taxon>Lactobacillales</taxon>
        <taxon>Enterococcaceae</taxon>
        <taxon>Enterococcus</taxon>
    </lineage>
</organism>
<evidence type="ECO:0000313" key="1">
    <source>
        <dbReference type="EMBL" id="WYJ87165.1"/>
    </source>
</evidence>
<dbReference type="EMBL" id="CP147248">
    <property type="protein sequence ID" value="WYJ87165.1"/>
    <property type="molecule type" value="Genomic_DNA"/>
</dbReference>
<keyword evidence="2" id="KW-1185">Reference proteome</keyword>
<protein>
    <submittedName>
        <fullName evidence="1">Uncharacterized protein</fullName>
    </submittedName>
</protein>
<dbReference type="Proteomes" id="UP000195080">
    <property type="component" value="Chromosome"/>
</dbReference>